<dbReference type="Gene3D" id="3.30.565.10">
    <property type="entry name" value="Histidine kinase-like ATPase, C-terminal domain"/>
    <property type="match status" value="1"/>
</dbReference>
<dbReference type="NCBIfam" id="TIGR00229">
    <property type="entry name" value="sensory_box"/>
    <property type="match status" value="1"/>
</dbReference>
<dbReference type="InterPro" id="IPR036890">
    <property type="entry name" value="HATPase_C_sf"/>
</dbReference>
<dbReference type="InterPro" id="IPR036097">
    <property type="entry name" value="HisK_dim/P_sf"/>
</dbReference>
<dbReference type="EMBL" id="MFJX01000013">
    <property type="protein sequence ID" value="OGG31360.1"/>
    <property type="molecule type" value="Genomic_DNA"/>
</dbReference>
<evidence type="ECO:0000256" key="3">
    <source>
        <dbReference type="ARBA" id="ARBA00022553"/>
    </source>
</evidence>
<dbReference type="GO" id="GO:0009927">
    <property type="term" value="F:histidine phosphotransfer kinase activity"/>
    <property type="evidence" value="ECO:0007669"/>
    <property type="project" value="TreeGrafter"/>
</dbReference>
<evidence type="ECO:0000259" key="9">
    <source>
        <dbReference type="PROSITE" id="PS50112"/>
    </source>
</evidence>
<keyword evidence="6" id="KW-0902">Two-component regulatory system</keyword>
<dbReference type="Proteomes" id="UP000176450">
    <property type="component" value="Unassembled WGS sequence"/>
</dbReference>
<dbReference type="InterPro" id="IPR004358">
    <property type="entry name" value="Sig_transdc_His_kin-like_C"/>
</dbReference>
<accession>A0A1F6B355</accession>
<dbReference type="InterPro" id="IPR013656">
    <property type="entry name" value="PAS_4"/>
</dbReference>
<evidence type="ECO:0000256" key="7">
    <source>
        <dbReference type="SAM" id="Coils"/>
    </source>
</evidence>
<dbReference type="PROSITE" id="PS50112">
    <property type="entry name" value="PAS"/>
    <property type="match status" value="2"/>
</dbReference>
<dbReference type="Pfam" id="PF08448">
    <property type="entry name" value="PAS_4"/>
    <property type="match status" value="1"/>
</dbReference>
<feature type="coiled-coil region" evidence="7">
    <location>
        <begin position="243"/>
        <end position="312"/>
    </location>
</feature>
<evidence type="ECO:0000256" key="6">
    <source>
        <dbReference type="ARBA" id="ARBA00023012"/>
    </source>
</evidence>
<feature type="domain" description="PAS" evidence="9">
    <location>
        <begin position="309"/>
        <end position="383"/>
    </location>
</feature>
<dbReference type="SUPFAM" id="SSF55785">
    <property type="entry name" value="PYP-like sensor domain (PAS domain)"/>
    <property type="match status" value="2"/>
</dbReference>
<keyword evidence="4" id="KW-0808">Transferase</keyword>
<dbReference type="EC" id="2.7.13.3" evidence="2"/>
<dbReference type="InterPro" id="IPR003661">
    <property type="entry name" value="HisK_dim/P_dom"/>
</dbReference>
<dbReference type="PRINTS" id="PR00344">
    <property type="entry name" value="BCTRLSENSOR"/>
</dbReference>
<dbReference type="Gene3D" id="3.30.450.20">
    <property type="entry name" value="PAS domain"/>
    <property type="match status" value="2"/>
</dbReference>
<dbReference type="CDD" id="cd00130">
    <property type="entry name" value="PAS"/>
    <property type="match status" value="1"/>
</dbReference>
<comment type="caution">
    <text evidence="10">The sequence shown here is derived from an EMBL/GenBank/DDBJ whole genome shotgun (WGS) entry which is preliminary data.</text>
</comment>
<feature type="domain" description="PAS" evidence="9">
    <location>
        <begin position="452"/>
        <end position="490"/>
    </location>
</feature>
<proteinExistence type="predicted"/>
<dbReference type="GO" id="GO:0005886">
    <property type="term" value="C:plasma membrane"/>
    <property type="evidence" value="ECO:0007669"/>
    <property type="project" value="TreeGrafter"/>
</dbReference>
<name>A0A1F6B355_9BACT</name>
<dbReference type="PROSITE" id="PS50109">
    <property type="entry name" value="HIS_KIN"/>
    <property type="match status" value="1"/>
</dbReference>
<evidence type="ECO:0000259" key="8">
    <source>
        <dbReference type="PROSITE" id="PS50109"/>
    </source>
</evidence>
<dbReference type="FunFam" id="1.10.287.130:FF:000001">
    <property type="entry name" value="Two-component sensor histidine kinase"/>
    <property type="match status" value="1"/>
</dbReference>
<sequence>MSHNLFGWFQKSKHLDSSSGVEELFLFLKGYINREDLIDTIWLQYLRVPHLPADEQEAAYVSVYTKLEDFIVTNNPLIVVRRITRDQLRADIREKVKVDRLPSLLQLVFLPEKDRIMRFFHYIASDLIREIISVSGEQRLGEIGDPVLKKCGVSGLRLNTDGISYETALETSPVGEIRAALRDLYQCLYSEIFSVVGQATAISIVTRLYERIAKTQNTEILTDFFFYVPEDILISERLSYLSKEELTKRVSEATGEEKKKKEEAQTLAGQLSVKVKELENQSRTTEETKRAMLNLLEDARELETTLKTERDRITAIVSSMGEGLYVVDTSYHITMVNNVAATMLGLSREEAVGKNLTAVTKLYHNGKEFSKEERPLMRTLTTGESIVMTMEDDVEVETGKTRFPVALVTVPLKKDGMVIGALVTFHDVSRDKRMKETIEAEVVERTYQLQGEQAKLTASINSLVAGFILTDKEGRIITKNPASETILGISHTVGSLEDIEKELQGAIKLNEQHVRGHTEKKPVRVKDILLGTKHLELFFAPIFLSGGESEFLGTVILVQDVTEAKVLERSRDEFFSIASHELRTPLTAIRGNTSMILEYFSEELKNPEFKELIDDIHESSIRLINIVNDFLQTSRLEQGRLAFNNEAFDVSKLIADVLKEYDVTGSRKKLYLRYVPPDKPLPLAFADRDRVKEVLINLVGNGLKFTEVGGVTVKIYLHDGWIRVVVEDTGRGIAYENQMFLFHKFQQAGDSLFTRDTTKGTGLGLYISKLMVEGMHGTIGLQYSRPGVGSAFGFALPIAGGEHATSRAKQPVAPET</sequence>
<dbReference type="Pfam" id="PF02518">
    <property type="entry name" value="HATPase_c"/>
    <property type="match status" value="1"/>
</dbReference>
<dbReference type="Pfam" id="PF13426">
    <property type="entry name" value="PAS_9"/>
    <property type="match status" value="1"/>
</dbReference>
<organism evidence="10 11">
    <name type="scientific">Candidatus Gottesmanbacteria bacterium RIFCSPLOWO2_01_FULL_46_9</name>
    <dbReference type="NCBI Taxonomy" id="1798394"/>
    <lineage>
        <taxon>Bacteria</taxon>
        <taxon>Candidatus Gottesmaniibacteriota</taxon>
    </lineage>
</organism>
<gene>
    <name evidence="10" type="ORF">A3A63_02240</name>
</gene>
<dbReference type="PANTHER" id="PTHR43047">
    <property type="entry name" value="TWO-COMPONENT HISTIDINE PROTEIN KINASE"/>
    <property type="match status" value="1"/>
</dbReference>
<dbReference type="SMART" id="SM00091">
    <property type="entry name" value="PAS"/>
    <property type="match status" value="2"/>
</dbReference>
<dbReference type="InterPro" id="IPR005467">
    <property type="entry name" value="His_kinase_dom"/>
</dbReference>
<dbReference type="SMART" id="SM00387">
    <property type="entry name" value="HATPase_c"/>
    <property type="match status" value="1"/>
</dbReference>
<dbReference type="SUPFAM" id="SSF47384">
    <property type="entry name" value="Homodimeric domain of signal transducing histidine kinase"/>
    <property type="match status" value="1"/>
</dbReference>
<protein>
    <recommendedName>
        <fullName evidence="2">histidine kinase</fullName>
        <ecNumber evidence="2">2.7.13.3</ecNumber>
    </recommendedName>
</protein>
<dbReference type="InterPro" id="IPR003594">
    <property type="entry name" value="HATPase_dom"/>
</dbReference>
<evidence type="ECO:0000256" key="1">
    <source>
        <dbReference type="ARBA" id="ARBA00000085"/>
    </source>
</evidence>
<dbReference type="GO" id="GO:0000155">
    <property type="term" value="F:phosphorelay sensor kinase activity"/>
    <property type="evidence" value="ECO:0007669"/>
    <property type="project" value="InterPro"/>
</dbReference>
<evidence type="ECO:0000256" key="5">
    <source>
        <dbReference type="ARBA" id="ARBA00022777"/>
    </source>
</evidence>
<reference evidence="10 11" key="1">
    <citation type="journal article" date="2016" name="Nat. Commun.">
        <title>Thousands of microbial genomes shed light on interconnected biogeochemical processes in an aquifer system.</title>
        <authorList>
            <person name="Anantharaman K."/>
            <person name="Brown C.T."/>
            <person name="Hug L.A."/>
            <person name="Sharon I."/>
            <person name="Castelle C.J."/>
            <person name="Probst A.J."/>
            <person name="Thomas B.C."/>
            <person name="Singh A."/>
            <person name="Wilkins M.J."/>
            <person name="Karaoz U."/>
            <person name="Brodie E.L."/>
            <person name="Williams K.H."/>
            <person name="Hubbard S.S."/>
            <person name="Banfield J.F."/>
        </authorList>
    </citation>
    <scope>NUCLEOTIDE SEQUENCE [LARGE SCALE GENOMIC DNA]</scope>
</reference>
<comment type="catalytic activity">
    <reaction evidence="1">
        <text>ATP + protein L-histidine = ADP + protein N-phospho-L-histidine.</text>
        <dbReference type="EC" id="2.7.13.3"/>
    </reaction>
</comment>
<evidence type="ECO:0000256" key="2">
    <source>
        <dbReference type="ARBA" id="ARBA00012438"/>
    </source>
</evidence>
<dbReference type="Gene3D" id="1.10.287.130">
    <property type="match status" value="1"/>
</dbReference>
<dbReference type="Pfam" id="PF00512">
    <property type="entry name" value="HisKA"/>
    <property type="match status" value="1"/>
</dbReference>
<dbReference type="SMART" id="SM00388">
    <property type="entry name" value="HisKA"/>
    <property type="match status" value="1"/>
</dbReference>
<dbReference type="AlphaFoldDB" id="A0A1F6B355"/>
<dbReference type="CDD" id="cd00082">
    <property type="entry name" value="HisKA"/>
    <property type="match status" value="1"/>
</dbReference>
<dbReference type="InterPro" id="IPR035965">
    <property type="entry name" value="PAS-like_dom_sf"/>
</dbReference>
<dbReference type="PANTHER" id="PTHR43047:SF72">
    <property type="entry name" value="OSMOSENSING HISTIDINE PROTEIN KINASE SLN1"/>
    <property type="match status" value="1"/>
</dbReference>
<feature type="domain" description="Histidine kinase" evidence="8">
    <location>
        <begin position="577"/>
        <end position="800"/>
    </location>
</feature>
<evidence type="ECO:0000256" key="4">
    <source>
        <dbReference type="ARBA" id="ARBA00022679"/>
    </source>
</evidence>
<keyword evidence="3" id="KW-0597">Phosphoprotein</keyword>
<evidence type="ECO:0000313" key="10">
    <source>
        <dbReference type="EMBL" id="OGG31360.1"/>
    </source>
</evidence>
<keyword evidence="5" id="KW-0418">Kinase</keyword>
<dbReference type="InterPro" id="IPR000014">
    <property type="entry name" value="PAS"/>
</dbReference>
<dbReference type="SUPFAM" id="SSF55874">
    <property type="entry name" value="ATPase domain of HSP90 chaperone/DNA topoisomerase II/histidine kinase"/>
    <property type="match status" value="1"/>
</dbReference>
<evidence type="ECO:0000313" key="11">
    <source>
        <dbReference type="Proteomes" id="UP000176450"/>
    </source>
</evidence>
<keyword evidence="7" id="KW-0175">Coiled coil</keyword>